<organism evidence="2 3">
    <name type="scientific">Pseudofrankia asymbiotica</name>
    <dbReference type="NCBI Taxonomy" id="1834516"/>
    <lineage>
        <taxon>Bacteria</taxon>
        <taxon>Bacillati</taxon>
        <taxon>Actinomycetota</taxon>
        <taxon>Actinomycetes</taxon>
        <taxon>Frankiales</taxon>
        <taxon>Frankiaceae</taxon>
        <taxon>Pseudofrankia</taxon>
    </lineage>
</organism>
<feature type="region of interest" description="Disordered" evidence="1">
    <location>
        <begin position="1"/>
        <end position="39"/>
    </location>
</feature>
<proteinExistence type="predicted"/>
<evidence type="ECO:0000313" key="2">
    <source>
        <dbReference type="EMBL" id="ONH23894.1"/>
    </source>
</evidence>
<dbReference type="RefSeq" id="WP_076821148.1">
    <property type="nucleotide sequence ID" value="NZ_MOMC01000078.1"/>
</dbReference>
<dbReference type="AlphaFoldDB" id="A0A1V2I2D0"/>
<sequence>MHRRRPGCSSKSPEAAPRQEPASTTAATPDCGAAPAVGRFDPSTDLLMANFDLKFGFEDLADAQDFANTFASK</sequence>
<dbReference type="OrthoDB" id="7403807at2"/>
<dbReference type="EMBL" id="MOMC01000078">
    <property type="protein sequence ID" value="ONH23894.1"/>
    <property type="molecule type" value="Genomic_DNA"/>
</dbReference>
<comment type="caution">
    <text evidence="2">The sequence shown here is derived from an EMBL/GenBank/DDBJ whole genome shotgun (WGS) entry which is preliminary data.</text>
</comment>
<evidence type="ECO:0000313" key="3">
    <source>
        <dbReference type="Proteomes" id="UP000188929"/>
    </source>
</evidence>
<evidence type="ECO:0000256" key="1">
    <source>
        <dbReference type="SAM" id="MobiDB-lite"/>
    </source>
</evidence>
<protein>
    <submittedName>
        <fullName evidence="2">Uncharacterized protein</fullName>
    </submittedName>
</protein>
<dbReference type="Proteomes" id="UP000188929">
    <property type="component" value="Unassembled WGS sequence"/>
</dbReference>
<accession>A0A1V2I2D0</accession>
<gene>
    <name evidence="2" type="ORF">BL253_31700</name>
</gene>
<keyword evidence="3" id="KW-1185">Reference proteome</keyword>
<dbReference type="STRING" id="1834516.BL253_31700"/>
<reference evidence="3" key="1">
    <citation type="submission" date="2016-10" db="EMBL/GenBank/DDBJ databases">
        <title>Frankia sp. NRRL B-16386 Genome sequencing.</title>
        <authorList>
            <person name="Ghodhbane-Gtari F."/>
            <person name="Swanson E."/>
            <person name="Gueddou A."/>
            <person name="Hezbri K."/>
            <person name="Ktari K."/>
            <person name="Nouioui I."/>
            <person name="Morris K."/>
            <person name="Simpson S."/>
            <person name="Abebe-Akele F."/>
            <person name="Thomas K."/>
            <person name="Gtari M."/>
            <person name="Tisa L.S."/>
        </authorList>
    </citation>
    <scope>NUCLEOTIDE SEQUENCE [LARGE SCALE GENOMIC DNA]</scope>
    <source>
        <strain evidence="3">NRRL B-16386</strain>
    </source>
</reference>
<name>A0A1V2I2D0_9ACTN</name>